<feature type="region of interest" description="Disordered" evidence="1">
    <location>
        <begin position="1"/>
        <end position="22"/>
    </location>
</feature>
<dbReference type="AlphaFoldDB" id="A0A1Y2LXI7"/>
<evidence type="ECO:0000313" key="3">
    <source>
        <dbReference type="Proteomes" id="UP000193240"/>
    </source>
</evidence>
<dbReference type="InParanoid" id="A0A1Y2LXI7"/>
<dbReference type="OMA" id="DPIERVW"/>
<proteinExistence type="predicted"/>
<evidence type="ECO:0000256" key="1">
    <source>
        <dbReference type="SAM" id="MobiDB-lite"/>
    </source>
</evidence>
<protein>
    <submittedName>
        <fullName evidence="2">Uncharacterized protein</fullName>
    </submittedName>
</protein>
<keyword evidence="3" id="KW-1185">Reference proteome</keyword>
<dbReference type="Proteomes" id="UP000193240">
    <property type="component" value="Unassembled WGS sequence"/>
</dbReference>
<feature type="region of interest" description="Disordered" evidence="1">
    <location>
        <begin position="120"/>
        <end position="151"/>
    </location>
</feature>
<dbReference type="EMBL" id="KZ107845">
    <property type="protein sequence ID" value="OSS48616.1"/>
    <property type="molecule type" value="Genomic_DNA"/>
</dbReference>
<accession>A0A1Y2LXI7</accession>
<gene>
    <name evidence="2" type="ORF">B5807_07041</name>
</gene>
<sequence length="238" mass="25779">MSTFLTVPPRTPSPKVRIRPQSFSFDSPSSITRLTATTPIEEYPFSKSTGNINVTRAVPQHHVLLPLRTKMSEESLSDSSSSAMSISTASSPTASCHRLSLRDLPEGNLLGLFEHAPPPLPADALTSHPPRTVSPPYAQSAAKRPRLSPPRLALPPNAIDGAAAVDMGPASPFAFQDPSSAMTSPWLVRAVLDLHDVHRLSWMEISDVIGRVYGVRTSSAEVLDVLSGNGRVRRSWWD</sequence>
<organism evidence="2 3">
    <name type="scientific">Epicoccum nigrum</name>
    <name type="common">Soil fungus</name>
    <name type="synonym">Epicoccum purpurascens</name>
    <dbReference type="NCBI Taxonomy" id="105696"/>
    <lineage>
        <taxon>Eukaryota</taxon>
        <taxon>Fungi</taxon>
        <taxon>Dikarya</taxon>
        <taxon>Ascomycota</taxon>
        <taxon>Pezizomycotina</taxon>
        <taxon>Dothideomycetes</taxon>
        <taxon>Pleosporomycetidae</taxon>
        <taxon>Pleosporales</taxon>
        <taxon>Pleosporineae</taxon>
        <taxon>Didymellaceae</taxon>
        <taxon>Epicoccum</taxon>
    </lineage>
</organism>
<name>A0A1Y2LXI7_EPING</name>
<evidence type="ECO:0000313" key="2">
    <source>
        <dbReference type="EMBL" id="OSS48616.1"/>
    </source>
</evidence>
<reference evidence="2 3" key="1">
    <citation type="journal article" date="2017" name="Genome Announc.">
        <title>Genome sequence of the saprophytic ascomycete Epicoccum nigrum ICMP 19927 strain isolated from New Zealand.</title>
        <authorList>
            <person name="Fokin M."/>
            <person name="Fleetwood D."/>
            <person name="Weir B.S."/>
            <person name="Villas-Boas S.G."/>
        </authorList>
    </citation>
    <scope>NUCLEOTIDE SEQUENCE [LARGE SCALE GENOMIC DNA]</scope>
    <source>
        <strain evidence="2 3">ICMP 19927</strain>
    </source>
</reference>